<evidence type="ECO:0000256" key="5">
    <source>
        <dbReference type="ARBA" id="ARBA00022692"/>
    </source>
</evidence>
<keyword evidence="5" id="KW-0812">Transmembrane</keyword>
<sequence>HISDCLYRNMGVSRFVAFQDLDEFLVPQNENSSSDPAPLLTAIKKLFVGNIASIRVPAQYMSIKDFGEMRTLRNTLRSRYLDVQLTKCIVRPEMIFEQVLVLYQLNSIQSEWLRFLMGCPIHFIGLFTLTKASSAEKFHGPGNI</sequence>
<dbReference type="PANTHER" id="PTHR21461">
    <property type="entry name" value="GLYCOSYLTRANSFERASE FAMILY 92 PROTEIN"/>
    <property type="match status" value="1"/>
</dbReference>
<evidence type="ECO:0000313" key="9">
    <source>
        <dbReference type="EMBL" id="KAK5982710.1"/>
    </source>
</evidence>
<keyword evidence="7" id="KW-0472">Membrane</keyword>
<evidence type="ECO:0000256" key="7">
    <source>
        <dbReference type="ARBA" id="ARBA00023136"/>
    </source>
</evidence>
<dbReference type="PANTHER" id="PTHR21461:SF87">
    <property type="entry name" value="GH12965P"/>
    <property type="match status" value="1"/>
</dbReference>
<dbReference type="Pfam" id="PF01697">
    <property type="entry name" value="Glyco_transf_92"/>
    <property type="match status" value="1"/>
</dbReference>
<comment type="subcellular location">
    <subcellularLocation>
        <location evidence="1">Membrane</location>
        <topology evidence="1">Single-pass membrane protein</topology>
    </subcellularLocation>
</comment>
<dbReference type="GO" id="GO:0016757">
    <property type="term" value="F:glycosyltransferase activity"/>
    <property type="evidence" value="ECO:0007669"/>
    <property type="project" value="UniProtKB-UniRule"/>
</dbReference>
<keyword evidence="10" id="KW-1185">Reference proteome</keyword>
<dbReference type="EC" id="2.4.1.-" evidence="8"/>
<keyword evidence="6" id="KW-1133">Transmembrane helix</keyword>
<evidence type="ECO:0000256" key="4">
    <source>
        <dbReference type="ARBA" id="ARBA00022679"/>
    </source>
</evidence>
<evidence type="ECO:0000256" key="2">
    <source>
        <dbReference type="ARBA" id="ARBA00007647"/>
    </source>
</evidence>
<name>A0AAN8FRL6_TRICO</name>
<comment type="similarity">
    <text evidence="2 8">Belongs to the glycosyltransferase 92 family.</text>
</comment>
<reference evidence="9 10" key="1">
    <citation type="submission" date="2019-10" db="EMBL/GenBank/DDBJ databases">
        <title>Assembly and Annotation for the nematode Trichostrongylus colubriformis.</title>
        <authorList>
            <person name="Martin J."/>
        </authorList>
    </citation>
    <scope>NUCLEOTIDE SEQUENCE [LARGE SCALE GENOMIC DNA]</scope>
    <source>
        <strain evidence="9">G859</strain>
        <tissue evidence="9">Whole worm</tissue>
    </source>
</reference>
<accession>A0AAN8FRL6</accession>
<evidence type="ECO:0000256" key="3">
    <source>
        <dbReference type="ARBA" id="ARBA00022676"/>
    </source>
</evidence>
<comment type="caution">
    <text evidence="9">The sequence shown here is derived from an EMBL/GenBank/DDBJ whole genome shotgun (WGS) entry which is preliminary data.</text>
</comment>
<evidence type="ECO:0000256" key="1">
    <source>
        <dbReference type="ARBA" id="ARBA00004167"/>
    </source>
</evidence>
<dbReference type="GO" id="GO:0016020">
    <property type="term" value="C:membrane"/>
    <property type="evidence" value="ECO:0007669"/>
    <property type="project" value="UniProtKB-SubCell"/>
</dbReference>
<dbReference type="EMBL" id="WIXE01004817">
    <property type="protein sequence ID" value="KAK5982710.1"/>
    <property type="molecule type" value="Genomic_DNA"/>
</dbReference>
<organism evidence="9 10">
    <name type="scientific">Trichostrongylus colubriformis</name>
    <name type="common">Black scour worm</name>
    <dbReference type="NCBI Taxonomy" id="6319"/>
    <lineage>
        <taxon>Eukaryota</taxon>
        <taxon>Metazoa</taxon>
        <taxon>Ecdysozoa</taxon>
        <taxon>Nematoda</taxon>
        <taxon>Chromadorea</taxon>
        <taxon>Rhabditida</taxon>
        <taxon>Rhabditina</taxon>
        <taxon>Rhabditomorpha</taxon>
        <taxon>Strongyloidea</taxon>
        <taxon>Trichostrongylidae</taxon>
        <taxon>Trichostrongylus</taxon>
    </lineage>
</organism>
<dbReference type="AlphaFoldDB" id="A0AAN8FRL6"/>
<keyword evidence="4 8" id="KW-0808">Transferase</keyword>
<evidence type="ECO:0000256" key="8">
    <source>
        <dbReference type="RuleBase" id="RU366017"/>
    </source>
</evidence>
<protein>
    <recommendedName>
        <fullName evidence="8">Glycosyltransferase family 92 protein</fullName>
        <ecNumber evidence="8">2.4.1.-</ecNumber>
    </recommendedName>
</protein>
<gene>
    <name evidence="9" type="ORF">GCK32_012332</name>
</gene>
<proteinExistence type="inferred from homology"/>
<keyword evidence="3 8" id="KW-0328">Glycosyltransferase</keyword>
<evidence type="ECO:0000256" key="6">
    <source>
        <dbReference type="ARBA" id="ARBA00022989"/>
    </source>
</evidence>
<dbReference type="InterPro" id="IPR008166">
    <property type="entry name" value="Glyco_transf_92"/>
</dbReference>
<feature type="non-terminal residue" evidence="9">
    <location>
        <position position="1"/>
    </location>
</feature>
<dbReference type="Proteomes" id="UP001331761">
    <property type="component" value="Unassembled WGS sequence"/>
</dbReference>
<evidence type="ECO:0000313" key="10">
    <source>
        <dbReference type="Proteomes" id="UP001331761"/>
    </source>
</evidence>
<dbReference type="GO" id="GO:0005737">
    <property type="term" value="C:cytoplasm"/>
    <property type="evidence" value="ECO:0007669"/>
    <property type="project" value="TreeGrafter"/>
</dbReference>